<evidence type="ECO:0000256" key="1">
    <source>
        <dbReference type="SAM" id="Phobius"/>
    </source>
</evidence>
<keyword evidence="1" id="KW-0812">Transmembrane</keyword>
<dbReference type="Proteomes" id="UP000325440">
    <property type="component" value="Unassembled WGS sequence"/>
</dbReference>
<dbReference type="EMBL" id="CABPRJ010001056">
    <property type="protein sequence ID" value="VVC35098.1"/>
    <property type="molecule type" value="Genomic_DNA"/>
</dbReference>
<dbReference type="AlphaFoldDB" id="A0A5E4MS26"/>
<feature type="transmembrane region" description="Helical" evidence="1">
    <location>
        <begin position="6"/>
        <end position="24"/>
    </location>
</feature>
<organism evidence="2 3">
    <name type="scientific">Cinara cedri</name>
    <dbReference type="NCBI Taxonomy" id="506608"/>
    <lineage>
        <taxon>Eukaryota</taxon>
        <taxon>Metazoa</taxon>
        <taxon>Ecdysozoa</taxon>
        <taxon>Arthropoda</taxon>
        <taxon>Hexapoda</taxon>
        <taxon>Insecta</taxon>
        <taxon>Pterygota</taxon>
        <taxon>Neoptera</taxon>
        <taxon>Paraneoptera</taxon>
        <taxon>Hemiptera</taxon>
        <taxon>Sternorrhyncha</taxon>
        <taxon>Aphidomorpha</taxon>
        <taxon>Aphidoidea</taxon>
        <taxon>Aphididae</taxon>
        <taxon>Lachninae</taxon>
        <taxon>Cinara</taxon>
    </lineage>
</organism>
<dbReference type="OrthoDB" id="6630352at2759"/>
<gene>
    <name evidence="2" type="ORF">CINCED_3A008141</name>
</gene>
<feature type="non-terminal residue" evidence="2">
    <location>
        <position position="703"/>
    </location>
</feature>
<evidence type="ECO:0000313" key="3">
    <source>
        <dbReference type="Proteomes" id="UP000325440"/>
    </source>
</evidence>
<sequence>MSENNNYINFIVVCFMVCTIIVRAERISSVIRGTEYEEKLRVVQRILDSRYWIAKNNIGANIIAQQEIYNGKRITKFTDFTNDGTLEVTDAINTRKGWYKLSGVMYTAIGCKCGDTLKRLFGKVIKVPIGNAPIDEINYTVLKIISVLLEMTSIVPNLVYQEPGGFLTVALSLNIHLNRLIRIRHEAINLKMLNEYHADHVYKRIIAAQLNTIERFAIFNCSLDDYNNGGNEDEENISNKNTRNEIINILEDIDNILYWTGCPTHGISDILYSTHSPYAHFHVIILQIIEKLRPIIKIDESLEDKIVKESNEISDILLYMDFILDSIMRIVYQSTLNILKIVEDYQNIGTEMHKKNLESTINIWTNINVTMIYDELSLLITSLNFSMSVVYHIDLLSRIVRNIIDLKDIYDLMLLKKKIEEVLNAIYVKKYPAGLMLMSSINQYENNLHEFLIKILSIDEFLYFNRLLKLLQPYHNVKYNDMFETKLNEMKYSVVYSTSSKVKDFCVSISVMSLDFYTIHTKIIECNKNTICLQQFIGIFSGILDTFNDMWREITNSEDYENDNHKVIISHAIQYLRNNLSNYVAEDGGEKLQRIEYFITNLFDKYQIYNCINPLMRNNIYQSYKKSETYTTDQAILDIKSEKYFNIPVLSDTNMDFTEKINLRSLSQTRNRNDEKSNEDVRPVVASPEKLIIMSIDGYVKEM</sequence>
<keyword evidence="1" id="KW-0472">Membrane</keyword>
<reference evidence="2 3" key="1">
    <citation type="submission" date="2019-08" db="EMBL/GenBank/DDBJ databases">
        <authorList>
            <person name="Alioto T."/>
            <person name="Alioto T."/>
            <person name="Gomez Garrido J."/>
        </authorList>
    </citation>
    <scope>NUCLEOTIDE SEQUENCE [LARGE SCALE GENOMIC DNA]</scope>
</reference>
<accession>A0A5E4MS26</accession>
<name>A0A5E4MS26_9HEMI</name>
<keyword evidence="1" id="KW-1133">Transmembrane helix</keyword>
<keyword evidence="3" id="KW-1185">Reference proteome</keyword>
<proteinExistence type="predicted"/>
<protein>
    <submittedName>
        <fullName evidence="2">Uncharacterized protein</fullName>
    </submittedName>
</protein>
<evidence type="ECO:0000313" key="2">
    <source>
        <dbReference type="EMBL" id="VVC35098.1"/>
    </source>
</evidence>